<keyword evidence="1" id="KW-0472">Membrane</keyword>
<dbReference type="Proteomes" id="UP001057753">
    <property type="component" value="Unassembled WGS sequence"/>
</dbReference>
<keyword evidence="1" id="KW-0812">Transmembrane</keyword>
<dbReference type="RefSeq" id="WP_078578002.1">
    <property type="nucleotide sequence ID" value="NZ_JABXYM010000001.1"/>
</dbReference>
<dbReference type="OrthoDB" id="2355666at2"/>
<evidence type="ECO:0000313" key="2">
    <source>
        <dbReference type="EMBL" id="MCR6097774.1"/>
    </source>
</evidence>
<dbReference type="Pfam" id="PF14146">
    <property type="entry name" value="DUF4305"/>
    <property type="match status" value="1"/>
</dbReference>
<organism evidence="2 3">
    <name type="scientific">Salipaludibacillus agaradhaerens</name>
    <name type="common">Bacillus agaradhaerens</name>
    <dbReference type="NCBI Taxonomy" id="76935"/>
    <lineage>
        <taxon>Bacteria</taxon>
        <taxon>Bacillati</taxon>
        <taxon>Bacillota</taxon>
        <taxon>Bacilli</taxon>
        <taxon>Bacillales</taxon>
        <taxon>Bacillaceae</taxon>
    </lineage>
</organism>
<keyword evidence="1" id="KW-1133">Transmembrane helix</keyword>
<feature type="transmembrane region" description="Helical" evidence="1">
    <location>
        <begin position="38"/>
        <end position="58"/>
    </location>
</feature>
<evidence type="ECO:0000256" key="1">
    <source>
        <dbReference type="SAM" id="Phobius"/>
    </source>
</evidence>
<dbReference type="EMBL" id="JABXYM010000001">
    <property type="protein sequence ID" value="MCR6097774.1"/>
    <property type="molecule type" value="Genomic_DNA"/>
</dbReference>
<proteinExistence type="predicted"/>
<protein>
    <submittedName>
        <fullName evidence="2">YdiK family protein</fullName>
    </submittedName>
</protein>
<dbReference type="AlphaFoldDB" id="A0A9Q4G0F5"/>
<name>A0A9Q4G0F5_SALAG</name>
<accession>A0A9Q4G0F5</accession>
<keyword evidence="3" id="KW-1185">Reference proteome</keyword>
<comment type="caution">
    <text evidence="2">The sequence shown here is derived from an EMBL/GenBank/DDBJ whole genome shotgun (WGS) entry which is preliminary data.</text>
</comment>
<gene>
    <name evidence="2" type="ORF">HXA33_14580</name>
</gene>
<dbReference type="InterPro" id="IPR025426">
    <property type="entry name" value="DUF4305"/>
</dbReference>
<reference evidence="2" key="1">
    <citation type="submission" date="2020-06" db="EMBL/GenBank/DDBJ databases">
        <title>Insight into the genomes of haloalkaliphilic bacilli from Kenyan soda lakes.</title>
        <authorList>
            <person name="Mwirichia R."/>
            <person name="Villamizar G.C."/>
            <person name="Poehlein A."/>
            <person name="Mugweru J."/>
            <person name="Kipnyargis A."/>
            <person name="Kiplimo D."/>
            <person name="Orwa P."/>
            <person name="Daniel R."/>
        </authorList>
    </citation>
    <scope>NUCLEOTIDE SEQUENCE</scope>
    <source>
        <strain evidence="2">B1096_S55</strain>
    </source>
</reference>
<sequence>MRSPRFSGYLYFFLGTLFLLIAIQTAQASPGWDAITILLMAFAAFDYFLAFRMFAIAARQRHSKKK</sequence>
<evidence type="ECO:0000313" key="3">
    <source>
        <dbReference type="Proteomes" id="UP001057753"/>
    </source>
</evidence>